<dbReference type="SUPFAM" id="SSF53098">
    <property type="entry name" value="Ribonuclease H-like"/>
    <property type="match status" value="1"/>
</dbReference>
<dbReference type="PANTHER" id="PTHR45913">
    <property type="entry name" value="EPM2A-INTERACTING PROTEIN 1"/>
    <property type="match status" value="1"/>
</dbReference>
<proteinExistence type="predicted"/>
<evidence type="ECO:0000313" key="3">
    <source>
        <dbReference type="Proteomes" id="UP001642483"/>
    </source>
</evidence>
<evidence type="ECO:0000313" key="2">
    <source>
        <dbReference type="EMBL" id="CAK8676887.1"/>
    </source>
</evidence>
<evidence type="ECO:0000259" key="1">
    <source>
        <dbReference type="Pfam" id="PF05699"/>
    </source>
</evidence>
<sequence length="602" mass="68507">MMNRETSIRPRKRKYCEEFLKYGFTFIVDAGIEKPQCVICNTIMSAESMKPNKMKRHFDAKHPNFAGKDVQYFKNKADCVQKNRLDSGGKYQQQNVAAIEASYLVALRIAKAKKPHTIAEELLLPATKDIVRVMLGAEYVNKLNTISLSNNTVSRRIDDMSADIMEQVIQEMKSAPLGIFSIQLDESTDVANCSQLLVYVRYIYEGDFKDEFLFCKPLETTTTARDVFDTVGSFLQNHGIPWENVCGVCTDGAPAMLGCRSGFQRLVINASPKAIGTHCMIHRQVLATKTLPQEFQDTMKSVVSVVNFVKASASNSRLFSKVCSELDASNNVLLFHTSVRWLSRGKVLKRVFDLRDELKTFFNQKSKPQFEALFGEKNQLHKIAYLVDIFAILNELNLSLQGPNATCLDLSEKIRAFKLKLQLWQKKLDENRIYMLPNLSAFFEENDIEQETMNRTILSVKEHFKILEEEISRYFPNLPDTPFALARSPFTIRVEDVPENAQEEFIELITSDAAKTDFSSMSVTKFWIKSLQSYPVLSEIALRLILPFPTTYLCETGFSSLLVIKSKYRSRLDAEDDLRCALAKTAPRISDLAKKKQAQPSH</sequence>
<name>A0ABP0FB12_CLALP</name>
<dbReference type="Proteomes" id="UP001642483">
    <property type="component" value="Unassembled WGS sequence"/>
</dbReference>
<dbReference type="InterPro" id="IPR008906">
    <property type="entry name" value="HATC_C_dom"/>
</dbReference>
<protein>
    <recommendedName>
        <fullName evidence="1">HAT C-terminal dimerisation domain-containing protein</fullName>
    </recommendedName>
</protein>
<organism evidence="2 3">
    <name type="scientific">Clavelina lepadiformis</name>
    <name type="common">Light-bulb sea squirt</name>
    <name type="synonym">Ascidia lepadiformis</name>
    <dbReference type="NCBI Taxonomy" id="159417"/>
    <lineage>
        <taxon>Eukaryota</taxon>
        <taxon>Metazoa</taxon>
        <taxon>Chordata</taxon>
        <taxon>Tunicata</taxon>
        <taxon>Ascidiacea</taxon>
        <taxon>Aplousobranchia</taxon>
        <taxon>Clavelinidae</taxon>
        <taxon>Clavelina</taxon>
    </lineage>
</organism>
<dbReference type="Pfam" id="PF05699">
    <property type="entry name" value="Dimer_Tnp_hAT"/>
    <property type="match status" value="1"/>
</dbReference>
<keyword evidence="3" id="KW-1185">Reference proteome</keyword>
<feature type="domain" description="HAT C-terminal dimerisation" evidence="1">
    <location>
        <begin position="519"/>
        <end position="579"/>
    </location>
</feature>
<accession>A0ABP0FB12</accession>
<comment type="caution">
    <text evidence="2">The sequence shown here is derived from an EMBL/GenBank/DDBJ whole genome shotgun (WGS) entry which is preliminary data.</text>
</comment>
<dbReference type="PANTHER" id="PTHR45913:SF22">
    <property type="entry name" value="SCAN BOX DOMAIN-CONTAINING PROTEIN"/>
    <property type="match status" value="1"/>
</dbReference>
<dbReference type="InterPro" id="IPR012337">
    <property type="entry name" value="RNaseH-like_sf"/>
</dbReference>
<reference evidence="2 3" key="1">
    <citation type="submission" date="2024-02" db="EMBL/GenBank/DDBJ databases">
        <authorList>
            <person name="Daric V."/>
            <person name="Darras S."/>
        </authorList>
    </citation>
    <scope>NUCLEOTIDE SEQUENCE [LARGE SCALE GENOMIC DNA]</scope>
</reference>
<dbReference type="EMBL" id="CAWYQH010000035">
    <property type="protein sequence ID" value="CAK8676887.1"/>
    <property type="molecule type" value="Genomic_DNA"/>
</dbReference>
<gene>
    <name evidence="2" type="ORF">CVLEPA_LOCUS6309</name>
</gene>